<feature type="coiled-coil region" evidence="1">
    <location>
        <begin position="313"/>
        <end position="340"/>
    </location>
</feature>
<name>A0ABT1EAA5_9FIRM</name>
<dbReference type="RefSeq" id="WP_262066556.1">
    <property type="nucleotide sequence ID" value="NZ_JAMXOD010000013.1"/>
</dbReference>
<comment type="caution">
    <text evidence="2">The sequence shown here is derived from an EMBL/GenBank/DDBJ whole genome shotgun (WGS) entry which is preliminary data.</text>
</comment>
<gene>
    <name evidence="2" type="ORF">NK125_10105</name>
</gene>
<evidence type="ECO:0000256" key="1">
    <source>
        <dbReference type="SAM" id="Coils"/>
    </source>
</evidence>
<proteinExistence type="predicted"/>
<feature type="coiled-coil region" evidence="1">
    <location>
        <begin position="488"/>
        <end position="515"/>
    </location>
</feature>
<keyword evidence="3" id="KW-1185">Reference proteome</keyword>
<dbReference type="InterPro" id="IPR027417">
    <property type="entry name" value="P-loop_NTPase"/>
</dbReference>
<keyword evidence="1" id="KW-0175">Coiled coil</keyword>
<dbReference type="Proteomes" id="UP001523566">
    <property type="component" value="Unassembled WGS sequence"/>
</dbReference>
<sequence length="683" mass="77710">MLRINRLRIEIKTANESQGGVYGFDERFTNGLNLIASYSNTSGKSSVIEAIFYCLGFEEIIGGRNEKVLTSVYKSIINDGENDWSVLESEVYLEISNGNEIVTVFRAAKSDTRDARMITLYYGDYDSIGNQKTPPEDMFLHDGGAATNDKGFHAFLESFLHLQLPLVQTNGNDQKLYLQVIFSCLFIEQKHGWADIFSGMPFFSIKDAKKRVVEFLLGIDTFKNQKERDRLKVVKDSISTSWKAVFDDINRSVNRESCSMAGFPIRPKIMGEKDYDIIGITTVDGKGLEEAIFELQSEHDSIKRLKPKNVDNFEALNNELETITETISSFEQKVSECESQILISRSAMIQAERSLEVVKKDLRNNKDAAKLQRMGSASGCKFSENVCPTCNQRIEDSLLNVNKDIPIMSVEENIRHLEGQKSVLEFTRDSHKTNVDRLSLIKNDLSSRLVTLRRLAQTIRSDIYSTETEWSESVVQKLVDIESRIRCYQQLQSLMSEQLQELSELSKRWKRYKEEYANLPKNVNTDSDIEIINCLKENFIKNLRKYKYKSAPNIDAIEIPIDTCLPTIDGFDMKFDSSASDNIRIIWSFTMALLQTSIKKNGNHPGVIIFDEPAQHSIVTSDMESLIQSILELKTSSQVIMGITLNNDDLKTSIENLPESDANIINVGVHSFKLFEDDIKEKE</sequence>
<dbReference type="EMBL" id="JAMZFW010000013">
    <property type="protein sequence ID" value="MCP1102770.1"/>
    <property type="molecule type" value="Genomic_DNA"/>
</dbReference>
<reference evidence="2 3" key="1">
    <citation type="journal article" date="2022" name="Genome Biol. Evol.">
        <title>Host diet, physiology and behaviors set the stage for Lachnospiraceae cladogenesis.</title>
        <authorList>
            <person name="Vera-Ponce De Leon A."/>
            <person name="Schneider M."/>
            <person name="Jahnes B.C."/>
            <person name="Sadowski V."/>
            <person name="Camuy-Velez L.A."/>
            <person name="Duan J."/>
            <person name="Sabree Z.L."/>
        </authorList>
    </citation>
    <scope>NUCLEOTIDE SEQUENCE [LARGE SCALE GENOMIC DNA]</scope>
    <source>
        <strain evidence="2 3">PAL113</strain>
    </source>
</reference>
<dbReference type="Gene3D" id="3.40.50.300">
    <property type="entry name" value="P-loop containing nucleotide triphosphate hydrolases"/>
    <property type="match status" value="2"/>
</dbReference>
<evidence type="ECO:0008006" key="4">
    <source>
        <dbReference type="Google" id="ProtNLM"/>
    </source>
</evidence>
<organism evidence="2 3">
    <name type="scientific">Aequitasia blattaphilus</name>
    <dbReference type="NCBI Taxonomy" id="2949332"/>
    <lineage>
        <taxon>Bacteria</taxon>
        <taxon>Bacillati</taxon>
        <taxon>Bacillota</taxon>
        <taxon>Clostridia</taxon>
        <taxon>Lachnospirales</taxon>
        <taxon>Lachnospiraceae</taxon>
        <taxon>Aequitasia</taxon>
    </lineage>
</organism>
<accession>A0ABT1EAA5</accession>
<evidence type="ECO:0000313" key="3">
    <source>
        <dbReference type="Proteomes" id="UP001523566"/>
    </source>
</evidence>
<protein>
    <recommendedName>
        <fullName evidence="4">Rad50/SbcC-type AAA domain-containing protein</fullName>
    </recommendedName>
</protein>
<evidence type="ECO:0000313" key="2">
    <source>
        <dbReference type="EMBL" id="MCP1102770.1"/>
    </source>
</evidence>